<dbReference type="InterPro" id="IPR011527">
    <property type="entry name" value="ABC1_TM_dom"/>
</dbReference>
<dbReference type="FunFam" id="1.20.1560.10:FF:000011">
    <property type="entry name" value="Multidrug ABC transporter ATP-binding protein"/>
    <property type="match status" value="1"/>
</dbReference>
<organism evidence="12 13">
    <name type="scientific">Clostridium aciditolerans</name>
    <dbReference type="NCBI Taxonomy" id="339861"/>
    <lineage>
        <taxon>Bacteria</taxon>
        <taxon>Bacillati</taxon>
        <taxon>Bacillota</taxon>
        <taxon>Clostridia</taxon>
        <taxon>Eubacteriales</taxon>
        <taxon>Clostridiaceae</taxon>
        <taxon>Clostridium</taxon>
    </lineage>
</organism>
<keyword evidence="4 9" id="KW-0812">Transmembrane</keyword>
<dbReference type="EMBL" id="JAEEGB010000035">
    <property type="protein sequence ID" value="MBI6874871.1"/>
    <property type="molecule type" value="Genomic_DNA"/>
</dbReference>
<gene>
    <name evidence="12" type="ORF">I6U51_19550</name>
</gene>
<evidence type="ECO:0000256" key="7">
    <source>
        <dbReference type="ARBA" id="ARBA00022989"/>
    </source>
</evidence>
<keyword evidence="8 9" id="KW-0472">Membrane</keyword>
<name>A0A934I4K4_9CLOT</name>
<dbReference type="RefSeq" id="WP_211144246.1">
    <property type="nucleotide sequence ID" value="NZ_JAEEGB010000035.1"/>
</dbReference>
<keyword evidence="7 9" id="KW-1133">Transmembrane helix</keyword>
<feature type="domain" description="ABC transmembrane type-1" evidence="11">
    <location>
        <begin position="37"/>
        <end position="324"/>
    </location>
</feature>
<evidence type="ECO:0000256" key="2">
    <source>
        <dbReference type="ARBA" id="ARBA00022448"/>
    </source>
</evidence>
<dbReference type="FunFam" id="3.40.50.300:FF:000287">
    <property type="entry name" value="Multidrug ABC transporter ATP-binding protein"/>
    <property type="match status" value="1"/>
</dbReference>
<dbReference type="SUPFAM" id="SSF52540">
    <property type="entry name" value="P-loop containing nucleoside triphosphate hydrolases"/>
    <property type="match status" value="1"/>
</dbReference>
<keyword evidence="13" id="KW-1185">Reference proteome</keyword>
<dbReference type="GO" id="GO:0015421">
    <property type="term" value="F:ABC-type oligopeptide transporter activity"/>
    <property type="evidence" value="ECO:0007669"/>
    <property type="project" value="TreeGrafter"/>
</dbReference>
<dbReference type="PROSITE" id="PS50929">
    <property type="entry name" value="ABC_TM1F"/>
    <property type="match status" value="1"/>
</dbReference>
<sequence>MNIIRKQLSIAAKPKNLWQTIKRLMEYMKKSNLLIGLTIAISIAGTVMQVISPKLLGNATTLIFNGIHKQSGIDFHNLTSILLIVTALYAGVFITSFLQEKIMTVVAQKTTYALRNQLKEKMNRVPVSFFDKNSNGNLMSVAVNDIDNIENNLQQSLTQLISSIIMVLGVLCFMFSISPLLTLLACIMVPGCLLIIKVFTPRTQKYNKKYFKSMGDLNSQIEETYQGFSVVKSFNGEKEALQKFNGVNKKMYESGWRGKFFSGCMVPCMILVQNIVYVLIAATGAVEVVGGSILIGDMQAFLQYSQQFTSPISRLSMIWGNLLSAIASAERVFNLLDAQEVEEYNTAFPNKKGETAKVIFENVQFGYSDEPLMKNFSLEVNDGQMVAIVGHTGSGKTTLINLLQRFYEIQEGSIRIDGTDIRNLDRSEVRKSVGMVLQDTWLFSGTIYDNIRFGNKDATEEQIYAAAKAAYADDFIQKLPDGYDTVLGEEAGNISQGQRQLITIARAFVANPDILILDEATSNVDSRTELIIQKAIRRLLKGRTSFVVAHRLSTIYGADRIIVMEHGDLVETGTHKELLAKNGTYSDIYNSQFADNVNSKAV</sequence>
<evidence type="ECO:0000313" key="13">
    <source>
        <dbReference type="Proteomes" id="UP000622687"/>
    </source>
</evidence>
<feature type="transmembrane region" description="Helical" evidence="9">
    <location>
        <begin position="78"/>
        <end position="98"/>
    </location>
</feature>
<dbReference type="PROSITE" id="PS00211">
    <property type="entry name" value="ABC_TRANSPORTER_1"/>
    <property type="match status" value="1"/>
</dbReference>
<dbReference type="InterPro" id="IPR039421">
    <property type="entry name" value="Type_1_exporter"/>
</dbReference>
<dbReference type="Proteomes" id="UP000622687">
    <property type="component" value="Unassembled WGS sequence"/>
</dbReference>
<dbReference type="PANTHER" id="PTHR43394">
    <property type="entry name" value="ATP-DEPENDENT PERMEASE MDL1, MITOCHONDRIAL"/>
    <property type="match status" value="1"/>
</dbReference>
<feature type="domain" description="ABC transporter" evidence="10">
    <location>
        <begin position="358"/>
        <end position="591"/>
    </location>
</feature>
<evidence type="ECO:0000256" key="6">
    <source>
        <dbReference type="ARBA" id="ARBA00022840"/>
    </source>
</evidence>
<evidence type="ECO:0000259" key="10">
    <source>
        <dbReference type="PROSITE" id="PS50893"/>
    </source>
</evidence>
<dbReference type="Gene3D" id="3.40.50.300">
    <property type="entry name" value="P-loop containing nucleotide triphosphate hydrolases"/>
    <property type="match status" value="1"/>
</dbReference>
<dbReference type="SUPFAM" id="SSF90123">
    <property type="entry name" value="ABC transporter transmembrane region"/>
    <property type="match status" value="1"/>
</dbReference>
<keyword evidence="2" id="KW-0813">Transport</keyword>
<dbReference type="InterPro" id="IPR003439">
    <property type="entry name" value="ABC_transporter-like_ATP-bd"/>
</dbReference>
<dbReference type="InterPro" id="IPR017871">
    <property type="entry name" value="ABC_transporter-like_CS"/>
</dbReference>
<dbReference type="PANTHER" id="PTHR43394:SF1">
    <property type="entry name" value="ATP-BINDING CASSETTE SUB-FAMILY B MEMBER 10, MITOCHONDRIAL"/>
    <property type="match status" value="1"/>
</dbReference>
<feature type="transmembrane region" description="Helical" evidence="9">
    <location>
        <begin position="32"/>
        <end position="51"/>
    </location>
</feature>
<dbReference type="AlphaFoldDB" id="A0A934I4K4"/>
<protein>
    <submittedName>
        <fullName evidence="12">ABC transporter ATP-binding protein</fullName>
    </submittedName>
</protein>
<dbReference type="GO" id="GO:0005524">
    <property type="term" value="F:ATP binding"/>
    <property type="evidence" value="ECO:0007669"/>
    <property type="project" value="UniProtKB-KW"/>
</dbReference>
<feature type="transmembrane region" description="Helical" evidence="9">
    <location>
        <begin position="157"/>
        <end position="176"/>
    </location>
</feature>
<comment type="caution">
    <text evidence="12">The sequence shown here is derived from an EMBL/GenBank/DDBJ whole genome shotgun (WGS) entry which is preliminary data.</text>
</comment>
<dbReference type="PROSITE" id="PS50893">
    <property type="entry name" value="ABC_TRANSPORTER_2"/>
    <property type="match status" value="1"/>
</dbReference>
<evidence type="ECO:0000256" key="5">
    <source>
        <dbReference type="ARBA" id="ARBA00022741"/>
    </source>
</evidence>
<evidence type="ECO:0000259" key="11">
    <source>
        <dbReference type="PROSITE" id="PS50929"/>
    </source>
</evidence>
<evidence type="ECO:0000256" key="4">
    <source>
        <dbReference type="ARBA" id="ARBA00022692"/>
    </source>
</evidence>
<evidence type="ECO:0000256" key="1">
    <source>
        <dbReference type="ARBA" id="ARBA00004651"/>
    </source>
</evidence>
<reference evidence="12" key="1">
    <citation type="submission" date="2020-12" db="EMBL/GenBank/DDBJ databases">
        <title>Clostridium thailandense sp. nov., a novel acetogenic bacterium isolated from peat land soil in Thailand.</title>
        <authorList>
            <person name="Chaikitkaew S."/>
            <person name="Birkeland N.K."/>
        </authorList>
    </citation>
    <scope>NUCLEOTIDE SEQUENCE</scope>
    <source>
        <strain evidence="12">DSM 17425</strain>
    </source>
</reference>
<keyword evidence="3" id="KW-1003">Cell membrane</keyword>
<evidence type="ECO:0000256" key="3">
    <source>
        <dbReference type="ARBA" id="ARBA00022475"/>
    </source>
</evidence>
<evidence type="ECO:0000256" key="8">
    <source>
        <dbReference type="ARBA" id="ARBA00023136"/>
    </source>
</evidence>
<dbReference type="InterPro" id="IPR003593">
    <property type="entry name" value="AAA+_ATPase"/>
</dbReference>
<feature type="transmembrane region" description="Helical" evidence="9">
    <location>
        <begin position="182"/>
        <end position="200"/>
    </location>
</feature>
<accession>A0A934I4K4</accession>
<evidence type="ECO:0000313" key="12">
    <source>
        <dbReference type="EMBL" id="MBI6874871.1"/>
    </source>
</evidence>
<dbReference type="Pfam" id="PF00664">
    <property type="entry name" value="ABC_membrane"/>
    <property type="match status" value="1"/>
</dbReference>
<dbReference type="Pfam" id="PF00005">
    <property type="entry name" value="ABC_tran"/>
    <property type="match status" value="1"/>
</dbReference>
<dbReference type="GO" id="GO:0005886">
    <property type="term" value="C:plasma membrane"/>
    <property type="evidence" value="ECO:0007669"/>
    <property type="project" value="UniProtKB-SubCell"/>
</dbReference>
<dbReference type="InterPro" id="IPR036640">
    <property type="entry name" value="ABC1_TM_sf"/>
</dbReference>
<dbReference type="CDD" id="cd03254">
    <property type="entry name" value="ABCC_Glucan_exporter_like"/>
    <property type="match status" value="1"/>
</dbReference>
<dbReference type="GO" id="GO:0016887">
    <property type="term" value="F:ATP hydrolysis activity"/>
    <property type="evidence" value="ECO:0007669"/>
    <property type="project" value="InterPro"/>
</dbReference>
<proteinExistence type="predicted"/>
<comment type="subcellular location">
    <subcellularLocation>
        <location evidence="1">Cell membrane</location>
        <topology evidence="1">Multi-pass membrane protein</topology>
    </subcellularLocation>
</comment>
<dbReference type="Gene3D" id="1.20.1560.10">
    <property type="entry name" value="ABC transporter type 1, transmembrane domain"/>
    <property type="match status" value="1"/>
</dbReference>
<dbReference type="SMART" id="SM00382">
    <property type="entry name" value="AAA"/>
    <property type="match status" value="1"/>
</dbReference>
<dbReference type="InterPro" id="IPR027417">
    <property type="entry name" value="P-loop_NTPase"/>
</dbReference>
<dbReference type="CDD" id="cd18547">
    <property type="entry name" value="ABC_6TM_Tm288_like"/>
    <property type="match status" value="1"/>
</dbReference>
<evidence type="ECO:0000256" key="9">
    <source>
        <dbReference type="SAM" id="Phobius"/>
    </source>
</evidence>
<keyword evidence="6 12" id="KW-0067">ATP-binding</keyword>
<keyword evidence="5" id="KW-0547">Nucleotide-binding</keyword>